<dbReference type="EMBL" id="KZ504102">
    <property type="protein sequence ID" value="PKU59543.1"/>
    <property type="molecule type" value="Genomic_DNA"/>
</dbReference>
<dbReference type="AlphaFoldDB" id="A0A2I0V810"/>
<accession>A0A2I0V810</accession>
<name>A0A2I0V810_9ASPA</name>
<protein>
    <submittedName>
        <fullName evidence="1">Uncharacterized protein</fullName>
    </submittedName>
</protein>
<proteinExistence type="predicted"/>
<sequence length="51" mass="5872">MINLSKRHHKAPKTFLEKQLLQLGPIATLLRKRRKNLNDDTGGDFVPFGEQ</sequence>
<reference evidence="1 2" key="1">
    <citation type="journal article" date="2016" name="Sci. Rep.">
        <title>The Dendrobium catenatum Lindl. genome sequence provides insights into polysaccharide synthase, floral development and adaptive evolution.</title>
        <authorList>
            <person name="Zhang G.Q."/>
            <person name="Xu Q."/>
            <person name="Bian C."/>
            <person name="Tsai W.C."/>
            <person name="Yeh C.M."/>
            <person name="Liu K.W."/>
            <person name="Yoshida K."/>
            <person name="Zhang L.S."/>
            <person name="Chang S.B."/>
            <person name="Chen F."/>
            <person name="Shi Y."/>
            <person name="Su Y.Y."/>
            <person name="Zhang Y.Q."/>
            <person name="Chen L.J."/>
            <person name="Yin Y."/>
            <person name="Lin M."/>
            <person name="Huang H."/>
            <person name="Deng H."/>
            <person name="Wang Z.W."/>
            <person name="Zhu S.L."/>
            <person name="Zhao X."/>
            <person name="Deng C."/>
            <person name="Niu S.C."/>
            <person name="Huang J."/>
            <person name="Wang M."/>
            <person name="Liu G.H."/>
            <person name="Yang H.J."/>
            <person name="Xiao X.J."/>
            <person name="Hsiao Y.Y."/>
            <person name="Wu W.L."/>
            <person name="Chen Y.Y."/>
            <person name="Mitsuda N."/>
            <person name="Ohme-Takagi M."/>
            <person name="Luo Y.B."/>
            <person name="Van de Peer Y."/>
            <person name="Liu Z.J."/>
        </authorList>
    </citation>
    <scope>NUCLEOTIDE SEQUENCE [LARGE SCALE GENOMIC DNA]</scope>
    <source>
        <tissue evidence="1">The whole plant</tissue>
    </source>
</reference>
<reference evidence="1 2" key="2">
    <citation type="journal article" date="2017" name="Nature">
        <title>The Apostasia genome and the evolution of orchids.</title>
        <authorList>
            <person name="Zhang G.Q."/>
            <person name="Liu K.W."/>
            <person name="Li Z."/>
            <person name="Lohaus R."/>
            <person name="Hsiao Y.Y."/>
            <person name="Niu S.C."/>
            <person name="Wang J.Y."/>
            <person name="Lin Y.C."/>
            <person name="Xu Q."/>
            <person name="Chen L.J."/>
            <person name="Yoshida K."/>
            <person name="Fujiwara S."/>
            <person name="Wang Z.W."/>
            <person name="Zhang Y.Q."/>
            <person name="Mitsuda N."/>
            <person name="Wang M."/>
            <person name="Liu G.H."/>
            <person name="Pecoraro L."/>
            <person name="Huang H.X."/>
            <person name="Xiao X.J."/>
            <person name="Lin M."/>
            <person name="Wu X.Y."/>
            <person name="Wu W.L."/>
            <person name="Chen Y.Y."/>
            <person name="Chang S.B."/>
            <person name="Sakamoto S."/>
            <person name="Ohme-Takagi M."/>
            <person name="Yagi M."/>
            <person name="Zeng S.J."/>
            <person name="Shen C.Y."/>
            <person name="Yeh C.M."/>
            <person name="Luo Y.B."/>
            <person name="Tsai W.C."/>
            <person name="Van de Peer Y."/>
            <person name="Liu Z.J."/>
        </authorList>
    </citation>
    <scope>NUCLEOTIDE SEQUENCE [LARGE SCALE GENOMIC DNA]</scope>
    <source>
        <tissue evidence="1">The whole plant</tissue>
    </source>
</reference>
<dbReference type="Proteomes" id="UP000233837">
    <property type="component" value="Unassembled WGS sequence"/>
</dbReference>
<keyword evidence="2" id="KW-1185">Reference proteome</keyword>
<evidence type="ECO:0000313" key="1">
    <source>
        <dbReference type="EMBL" id="PKU59543.1"/>
    </source>
</evidence>
<organism evidence="1 2">
    <name type="scientific">Dendrobium catenatum</name>
    <dbReference type="NCBI Taxonomy" id="906689"/>
    <lineage>
        <taxon>Eukaryota</taxon>
        <taxon>Viridiplantae</taxon>
        <taxon>Streptophyta</taxon>
        <taxon>Embryophyta</taxon>
        <taxon>Tracheophyta</taxon>
        <taxon>Spermatophyta</taxon>
        <taxon>Magnoliopsida</taxon>
        <taxon>Liliopsida</taxon>
        <taxon>Asparagales</taxon>
        <taxon>Orchidaceae</taxon>
        <taxon>Epidendroideae</taxon>
        <taxon>Malaxideae</taxon>
        <taxon>Dendrobiinae</taxon>
        <taxon>Dendrobium</taxon>
    </lineage>
</organism>
<evidence type="ECO:0000313" key="2">
    <source>
        <dbReference type="Proteomes" id="UP000233837"/>
    </source>
</evidence>
<gene>
    <name evidence="1" type="ORF">MA16_Dca024126</name>
</gene>